<dbReference type="InterPro" id="IPR010916">
    <property type="entry name" value="TonB_box_CS"/>
</dbReference>
<evidence type="ECO:0000256" key="1">
    <source>
        <dbReference type="ARBA" id="ARBA00004571"/>
    </source>
</evidence>
<proteinExistence type="inferred from homology"/>
<dbReference type="InterPro" id="IPR039426">
    <property type="entry name" value="TonB-dep_rcpt-like"/>
</dbReference>
<evidence type="ECO:0000313" key="16">
    <source>
        <dbReference type="EMBL" id="MDN2483271.1"/>
    </source>
</evidence>
<evidence type="ECO:0000256" key="3">
    <source>
        <dbReference type="ARBA" id="ARBA00022452"/>
    </source>
</evidence>
<evidence type="ECO:0000256" key="4">
    <source>
        <dbReference type="ARBA" id="ARBA00022692"/>
    </source>
</evidence>
<feature type="domain" description="TonB-dependent receptor-like beta-barrel" evidence="14">
    <location>
        <begin position="220"/>
        <end position="612"/>
    </location>
</feature>
<dbReference type="InterPro" id="IPR012910">
    <property type="entry name" value="Plug_dom"/>
</dbReference>
<evidence type="ECO:0000313" key="17">
    <source>
        <dbReference type="Proteomes" id="UP001169719"/>
    </source>
</evidence>
<feature type="domain" description="TonB-dependent receptor plug" evidence="15">
    <location>
        <begin position="46"/>
        <end position="151"/>
    </location>
</feature>
<reference evidence="16" key="1">
    <citation type="submission" date="2024-05" db="EMBL/GenBank/DDBJ databases">
        <title>Genome Sequences of Four Agar- Degrading Marine Bacteria.</title>
        <authorList>
            <person name="Phillips E.K."/>
            <person name="Shaffer J.C."/>
            <person name="Henson M.W."/>
            <person name="Temperton B."/>
            <person name="Thrash C.J."/>
            <person name="Martin M.O."/>
        </authorList>
    </citation>
    <scope>NUCLEOTIDE SEQUENCE</scope>
    <source>
        <strain evidence="16">EKP203</strain>
    </source>
</reference>
<keyword evidence="7 11" id="KW-0798">TonB box</keyword>
<sequence length="644" mass="70980">MKLNKITPAILGVMTFGAYANTSETENYDETLVVTASGHSESADLAPATIEVLEAKDLELTAYRDLTSVLDGLAGVYITDLGIGNKGVSIRGLDSSQTLILVDGKRASGSDNLINHGNYSLQGIPVGNIERIEVIKGPLSALYGSNALGGVVNVITKQPTNEWKTQVNLGAGSLTRSGGDNYNGQVSTSGAIIEDVLYLDLSVSHQQFDEVESRREGGRSDQAATEASNVQANLRYDMNDQHTLQFGFEAKQLETGQLVVPGGNRVWMENHVEDYRLSAGHQGDFVWGATEVKAYHNSFSQKNVRDDGNSSNPHDLEESIVDASVRTGMGMHELVIGGSFMHQKLTTPGFGSNSSEDASQGAVFAQDEIALSQHWDLLLGGRIDHHETFGTHFTPRAYLVFQPNNNWVFKGGYGEGFSAPNLTQMSDNFVNDDPGHPQIVRGNSDLKPEENAAFEISGQYIADTWSVGVTAFHNDVTNLIELSCIENCSGENRAVHQYQNIDEARMQGIEANLNWQIMPTLSISGNTTFLDAKDKTQDTRLEERPRWTANATVRWEATEKWELVPSWRYIGEQERTARGQTSAQSLPGYSVVDLTSNHQINSQWRINVGISNMFDVYLPDESENYIDYFVEPGRRIFINSTWDF</sequence>
<evidence type="ECO:0000259" key="15">
    <source>
        <dbReference type="Pfam" id="PF07715"/>
    </source>
</evidence>
<keyword evidence="6" id="KW-0406">Ion transport</keyword>
<evidence type="ECO:0000256" key="5">
    <source>
        <dbReference type="ARBA" id="ARBA00022729"/>
    </source>
</evidence>
<keyword evidence="8 10" id="KW-0472">Membrane</keyword>
<dbReference type="PANTHER" id="PTHR30069:SF53">
    <property type="entry name" value="COLICIN I RECEPTOR-RELATED"/>
    <property type="match status" value="1"/>
</dbReference>
<keyword evidence="2 10" id="KW-0813">Transport</keyword>
<dbReference type="PANTHER" id="PTHR30069">
    <property type="entry name" value="TONB-DEPENDENT OUTER MEMBRANE RECEPTOR"/>
    <property type="match status" value="1"/>
</dbReference>
<evidence type="ECO:0000256" key="6">
    <source>
        <dbReference type="ARBA" id="ARBA00023065"/>
    </source>
</evidence>
<dbReference type="PROSITE" id="PS00430">
    <property type="entry name" value="TONB_DEPENDENT_REC_1"/>
    <property type="match status" value="1"/>
</dbReference>
<dbReference type="Gene3D" id="2.40.170.20">
    <property type="entry name" value="TonB-dependent receptor, beta-barrel domain"/>
    <property type="match status" value="1"/>
</dbReference>
<dbReference type="InterPro" id="IPR000531">
    <property type="entry name" value="Beta-barrel_TonB"/>
</dbReference>
<dbReference type="Pfam" id="PF00593">
    <property type="entry name" value="TonB_dep_Rec_b-barrel"/>
    <property type="match status" value="1"/>
</dbReference>
<comment type="caution">
    <text evidence="16">The sequence shown here is derived from an EMBL/GenBank/DDBJ whole genome shotgun (WGS) entry which is preliminary data.</text>
</comment>
<keyword evidence="4 10" id="KW-0812">Transmembrane</keyword>
<keyword evidence="5 13" id="KW-0732">Signal</keyword>
<evidence type="ECO:0000256" key="8">
    <source>
        <dbReference type="ARBA" id="ARBA00023136"/>
    </source>
</evidence>
<comment type="similarity">
    <text evidence="10 12">Belongs to the TonB-dependent receptor family.</text>
</comment>
<evidence type="ECO:0000256" key="7">
    <source>
        <dbReference type="ARBA" id="ARBA00023077"/>
    </source>
</evidence>
<evidence type="ECO:0000256" key="13">
    <source>
        <dbReference type="SAM" id="SignalP"/>
    </source>
</evidence>
<dbReference type="RefSeq" id="WP_289963328.1">
    <property type="nucleotide sequence ID" value="NZ_JAUEOZ010000002.1"/>
</dbReference>
<accession>A0ABT7Y5M4</accession>
<dbReference type="Proteomes" id="UP001169719">
    <property type="component" value="Unassembled WGS sequence"/>
</dbReference>
<comment type="subcellular location">
    <subcellularLocation>
        <location evidence="1 10">Cell outer membrane</location>
        <topology evidence="1 10">Multi-pass membrane protein</topology>
    </subcellularLocation>
</comment>
<feature type="chain" id="PRO_5047335046" evidence="13">
    <location>
        <begin position="21"/>
        <end position="644"/>
    </location>
</feature>
<organism evidence="16 17">
    <name type="scientific">Vibrio agarivorans</name>
    <dbReference type="NCBI Taxonomy" id="153622"/>
    <lineage>
        <taxon>Bacteria</taxon>
        <taxon>Pseudomonadati</taxon>
        <taxon>Pseudomonadota</taxon>
        <taxon>Gammaproteobacteria</taxon>
        <taxon>Vibrionales</taxon>
        <taxon>Vibrionaceae</taxon>
        <taxon>Vibrio</taxon>
    </lineage>
</organism>
<dbReference type="Pfam" id="PF07715">
    <property type="entry name" value="Plug"/>
    <property type="match status" value="1"/>
</dbReference>
<feature type="signal peptide" evidence="13">
    <location>
        <begin position="1"/>
        <end position="20"/>
    </location>
</feature>
<keyword evidence="17" id="KW-1185">Reference proteome</keyword>
<evidence type="ECO:0000256" key="11">
    <source>
        <dbReference type="PROSITE-ProRule" id="PRU10143"/>
    </source>
</evidence>
<protein>
    <submittedName>
        <fullName evidence="16">TonB-dependent receptor</fullName>
    </submittedName>
</protein>
<dbReference type="Gene3D" id="2.170.130.10">
    <property type="entry name" value="TonB-dependent receptor, plug domain"/>
    <property type="match status" value="1"/>
</dbReference>
<evidence type="ECO:0000256" key="2">
    <source>
        <dbReference type="ARBA" id="ARBA00022448"/>
    </source>
</evidence>
<dbReference type="PROSITE" id="PS52016">
    <property type="entry name" value="TONB_DEPENDENT_REC_3"/>
    <property type="match status" value="1"/>
</dbReference>
<feature type="short sequence motif" description="TonB box" evidence="11">
    <location>
        <begin position="31"/>
        <end position="37"/>
    </location>
</feature>
<keyword evidence="3 10" id="KW-1134">Transmembrane beta strand</keyword>
<name>A0ABT7Y5M4_9VIBR</name>
<dbReference type="EMBL" id="JAUEOZ010000002">
    <property type="protein sequence ID" value="MDN2483271.1"/>
    <property type="molecule type" value="Genomic_DNA"/>
</dbReference>
<dbReference type="SUPFAM" id="SSF56935">
    <property type="entry name" value="Porins"/>
    <property type="match status" value="1"/>
</dbReference>
<keyword evidence="9 10" id="KW-0998">Cell outer membrane</keyword>
<gene>
    <name evidence="16" type="ORF">QWJ08_18165</name>
</gene>
<dbReference type="CDD" id="cd01347">
    <property type="entry name" value="ligand_gated_channel"/>
    <property type="match status" value="1"/>
</dbReference>
<evidence type="ECO:0000256" key="10">
    <source>
        <dbReference type="PROSITE-ProRule" id="PRU01360"/>
    </source>
</evidence>
<evidence type="ECO:0000256" key="9">
    <source>
        <dbReference type="ARBA" id="ARBA00023237"/>
    </source>
</evidence>
<dbReference type="InterPro" id="IPR036942">
    <property type="entry name" value="Beta-barrel_TonB_sf"/>
</dbReference>
<evidence type="ECO:0000259" key="14">
    <source>
        <dbReference type="Pfam" id="PF00593"/>
    </source>
</evidence>
<evidence type="ECO:0000256" key="12">
    <source>
        <dbReference type="RuleBase" id="RU003357"/>
    </source>
</evidence>
<keyword evidence="16" id="KW-0675">Receptor</keyword>
<dbReference type="InterPro" id="IPR037066">
    <property type="entry name" value="Plug_dom_sf"/>
</dbReference>